<evidence type="ECO:0000313" key="2">
    <source>
        <dbReference type="EMBL" id="VUZ42474.1"/>
    </source>
</evidence>
<evidence type="ECO:0000256" key="1">
    <source>
        <dbReference type="SAM" id="MobiDB-lite"/>
    </source>
</evidence>
<reference evidence="2 3" key="1">
    <citation type="submission" date="2019-07" db="EMBL/GenBank/DDBJ databases">
        <authorList>
            <person name="Jastrzebski P J."/>
            <person name="Paukszto L."/>
            <person name="Jastrzebski P J."/>
        </authorList>
    </citation>
    <scope>NUCLEOTIDE SEQUENCE [LARGE SCALE GENOMIC DNA]</scope>
    <source>
        <strain evidence="2 3">WMS-il1</strain>
    </source>
</reference>
<feature type="region of interest" description="Disordered" evidence="1">
    <location>
        <begin position="1"/>
        <end position="26"/>
    </location>
</feature>
<protein>
    <submittedName>
        <fullName evidence="2">Uncharacterized protein</fullName>
    </submittedName>
</protein>
<accession>A0A564Y7H4</accession>
<name>A0A564Y7H4_HYMDI</name>
<sequence length="128" mass="14213">MSEGPHPLLDNSSNSSGGKRGGDFVELSNSKLCKSGDLMAFRYSARPSYFQLAPMNTQKIDVMPTDEWFDFTQPQAHFEGIEEQNQGQVPGDLQVSMHVAQPQSLQPQQQTVFGSKKRHLFTVHSGNS</sequence>
<dbReference type="AlphaFoldDB" id="A0A564Y7H4"/>
<organism evidence="2 3">
    <name type="scientific">Hymenolepis diminuta</name>
    <name type="common">Rat tapeworm</name>
    <dbReference type="NCBI Taxonomy" id="6216"/>
    <lineage>
        <taxon>Eukaryota</taxon>
        <taxon>Metazoa</taxon>
        <taxon>Spiralia</taxon>
        <taxon>Lophotrochozoa</taxon>
        <taxon>Platyhelminthes</taxon>
        <taxon>Cestoda</taxon>
        <taxon>Eucestoda</taxon>
        <taxon>Cyclophyllidea</taxon>
        <taxon>Hymenolepididae</taxon>
        <taxon>Hymenolepis</taxon>
    </lineage>
</organism>
<dbReference type="Proteomes" id="UP000321570">
    <property type="component" value="Unassembled WGS sequence"/>
</dbReference>
<keyword evidence="3" id="KW-1185">Reference proteome</keyword>
<dbReference type="EMBL" id="CABIJS010000089">
    <property type="protein sequence ID" value="VUZ42474.1"/>
    <property type="molecule type" value="Genomic_DNA"/>
</dbReference>
<gene>
    <name evidence="2" type="ORF">WMSIL1_LOCUS3083</name>
</gene>
<evidence type="ECO:0000313" key="3">
    <source>
        <dbReference type="Proteomes" id="UP000321570"/>
    </source>
</evidence>
<proteinExistence type="predicted"/>